<dbReference type="SUPFAM" id="SSF53448">
    <property type="entry name" value="Nucleotide-diphospho-sugar transferases"/>
    <property type="match status" value="1"/>
</dbReference>
<dbReference type="PANTHER" id="PTHR43777">
    <property type="entry name" value="MOLYBDENUM COFACTOR CYTIDYLYLTRANSFERASE"/>
    <property type="match status" value="1"/>
</dbReference>
<evidence type="ECO:0000313" key="4">
    <source>
        <dbReference type="Proteomes" id="UP000620266"/>
    </source>
</evidence>
<dbReference type="EMBL" id="BMCG01000001">
    <property type="protein sequence ID" value="GGB96825.1"/>
    <property type="molecule type" value="Genomic_DNA"/>
</dbReference>
<proteinExistence type="predicted"/>
<keyword evidence="1" id="KW-0460">Magnesium</keyword>
<dbReference type="AlphaFoldDB" id="A0A8J2UJJ3"/>
<dbReference type="InterPro" id="IPR025877">
    <property type="entry name" value="MobA-like_NTP_Trfase"/>
</dbReference>
<evidence type="ECO:0000256" key="1">
    <source>
        <dbReference type="ARBA" id="ARBA00022842"/>
    </source>
</evidence>
<dbReference type="RefSeq" id="WP_188394366.1">
    <property type="nucleotide sequence ID" value="NZ_BMCG01000001.1"/>
</dbReference>
<evidence type="ECO:0000313" key="3">
    <source>
        <dbReference type="EMBL" id="GGB96825.1"/>
    </source>
</evidence>
<organism evidence="3 4">
    <name type="scientific">Oxalicibacterium flavum</name>
    <dbReference type="NCBI Taxonomy" id="179467"/>
    <lineage>
        <taxon>Bacteria</taxon>
        <taxon>Pseudomonadati</taxon>
        <taxon>Pseudomonadota</taxon>
        <taxon>Betaproteobacteria</taxon>
        <taxon>Burkholderiales</taxon>
        <taxon>Oxalobacteraceae</taxon>
        <taxon>Oxalicibacterium</taxon>
    </lineage>
</organism>
<keyword evidence="4" id="KW-1185">Reference proteome</keyword>
<sequence length="221" mass="24398">MKEQSPAAVILAAGFGRRLGGRPKAALHIGGLSLLERLARALHGARIDDIGIVIGPYRETLAPLARRCGIDVLLHDREDTQLAESQALALRTHVARRPGRDLMLLLADLPLLDDEHIRVLLDAWQRRPAGIEAQMPVVDGTRGHPLLLSWKVVRQLAVDPAFAGIRGWLNGHPEIVKPFVTSTHAYIADLDTPEDLAALTQRLWPQQVTWPAPWDVNTPQE</sequence>
<dbReference type="InterPro" id="IPR029044">
    <property type="entry name" value="Nucleotide-diphossugar_trans"/>
</dbReference>
<dbReference type="Gene3D" id="3.90.550.10">
    <property type="entry name" value="Spore Coat Polysaccharide Biosynthesis Protein SpsA, Chain A"/>
    <property type="match status" value="1"/>
</dbReference>
<dbReference type="PANTHER" id="PTHR43777:SF1">
    <property type="entry name" value="MOLYBDENUM COFACTOR CYTIDYLYLTRANSFERASE"/>
    <property type="match status" value="1"/>
</dbReference>
<dbReference type="Pfam" id="PF12804">
    <property type="entry name" value="NTP_transf_3"/>
    <property type="match status" value="1"/>
</dbReference>
<accession>A0A8J2UJJ3</accession>
<reference evidence="3" key="1">
    <citation type="journal article" date="2014" name="Int. J. Syst. Evol. Microbiol.">
        <title>Complete genome sequence of Corynebacterium casei LMG S-19264T (=DSM 44701T), isolated from a smear-ripened cheese.</title>
        <authorList>
            <consortium name="US DOE Joint Genome Institute (JGI-PGF)"/>
            <person name="Walter F."/>
            <person name="Albersmeier A."/>
            <person name="Kalinowski J."/>
            <person name="Ruckert C."/>
        </authorList>
    </citation>
    <scope>NUCLEOTIDE SEQUENCE</scope>
    <source>
        <strain evidence="3">CCM 7086</strain>
    </source>
</reference>
<comment type="caution">
    <text evidence="3">The sequence shown here is derived from an EMBL/GenBank/DDBJ whole genome shotgun (WGS) entry which is preliminary data.</text>
</comment>
<feature type="domain" description="MobA-like NTP transferase" evidence="2">
    <location>
        <begin position="8"/>
        <end position="172"/>
    </location>
</feature>
<dbReference type="GO" id="GO:0016779">
    <property type="term" value="F:nucleotidyltransferase activity"/>
    <property type="evidence" value="ECO:0007669"/>
    <property type="project" value="UniProtKB-ARBA"/>
</dbReference>
<gene>
    <name evidence="3" type="ORF">GCM10007205_02630</name>
</gene>
<reference evidence="3" key="2">
    <citation type="submission" date="2020-09" db="EMBL/GenBank/DDBJ databases">
        <authorList>
            <person name="Sun Q."/>
            <person name="Sedlacek I."/>
        </authorList>
    </citation>
    <scope>NUCLEOTIDE SEQUENCE</scope>
    <source>
        <strain evidence="3">CCM 7086</strain>
    </source>
</reference>
<protein>
    <recommendedName>
        <fullName evidence="2">MobA-like NTP transferase domain-containing protein</fullName>
    </recommendedName>
</protein>
<evidence type="ECO:0000259" key="2">
    <source>
        <dbReference type="Pfam" id="PF12804"/>
    </source>
</evidence>
<name>A0A8J2UJJ3_9BURK</name>
<dbReference type="Proteomes" id="UP000620266">
    <property type="component" value="Unassembled WGS sequence"/>
</dbReference>